<feature type="region of interest" description="Disordered" evidence="1">
    <location>
        <begin position="56"/>
        <end position="88"/>
    </location>
</feature>
<dbReference type="AlphaFoldDB" id="A0A4V5MVS9"/>
<comment type="caution">
    <text evidence="2">The sequence shown here is derived from an EMBL/GenBank/DDBJ whole genome shotgun (WGS) entry which is preliminary data.</text>
</comment>
<evidence type="ECO:0000313" key="2">
    <source>
        <dbReference type="EMBL" id="TJZ93378.1"/>
    </source>
</evidence>
<dbReference type="Proteomes" id="UP000309747">
    <property type="component" value="Unassembled WGS sequence"/>
</dbReference>
<protein>
    <submittedName>
        <fullName evidence="2">Uncharacterized protein</fullName>
    </submittedName>
</protein>
<reference evidence="2 3" key="1">
    <citation type="submission" date="2019-04" db="EMBL/GenBank/DDBJ databases">
        <authorList>
            <person name="Li J."/>
        </authorList>
    </citation>
    <scope>NUCLEOTIDE SEQUENCE [LARGE SCALE GENOMIC DNA]</scope>
    <source>
        <strain evidence="2 3">KCTC 42687</strain>
    </source>
</reference>
<organism evidence="2 3">
    <name type="scientific">Paracoccus gahaiensis</name>
    <dbReference type="NCBI Taxonomy" id="1706839"/>
    <lineage>
        <taxon>Bacteria</taxon>
        <taxon>Pseudomonadati</taxon>
        <taxon>Pseudomonadota</taxon>
        <taxon>Alphaproteobacteria</taxon>
        <taxon>Rhodobacterales</taxon>
        <taxon>Paracoccaceae</taxon>
        <taxon>Paracoccus</taxon>
    </lineage>
</organism>
<gene>
    <name evidence="2" type="ORF">FA743_03945</name>
</gene>
<dbReference type="OrthoDB" id="9991779at2"/>
<dbReference type="EMBL" id="SUNI01000002">
    <property type="protein sequence ID" value="TJZ93378.1"/>
    <property type="molecule type" value="Genomic_DNA"/>
</dbReference>
<name>A0A4V5MVS9_9RHOB</name>
<evidence type="ECO:0000256" key="1">
    <source>
        <dbReference type="SAM" id="MobiDB-lite"/>
    </source>
</evidence>
<proteinExistence type="predicted"/>
<dbReference type="RefSeq" id="WP_136884576.1">
    <property type="nucleotide sequence ID" value="NZ_SUNI01000002.1"/>
</dbReference>
<evidence type="ECO:0000313" key="3">
    <source>
        <dbReference type="Proteomes" id="UP000309747"/>
    </source>
</evidence>
<keyword evidence="3" id="KW-1185">Reference proteome</keyword>
<accession>A0A4V5MVS9</accession>
<sequence length="88" mass="8959">MDHSLKSHIAFAALTALVGLLVHGPAGAVLGLLVGPLVLAVVTGVASFAQSVKTSVDRSSTGPMGRHRSYQSVQGVAARDGQRGSNRP</sequence>